<keyword evidence="2" id="KW-1185">Reference proteome</keyword>
<dbReference type="AlphaFoldDB" id="A0A6L5XBR8"/>
<gene>
    <name evidence="1" type="ORF">FYJ29_00065</name>
</gene>
<name>A0A6L5XBR8_9BACT</name>
<reference evidence="1 2" key="1">
    <citation type="submission" date="2019-08" db="EMBL/GenBank/DDBJ databases">
        <title>In-depth cultivation of the pig gut microbiome towards novel bacterial diversity and tailored functional studies.</title>
        <authorList>
            <person name="Wylensek D."/>
            <person name="Hitch T.C.A."/>
            <person name="Clavel T."/>
        </authorList>
    </citation>
    <scope>NUCLEOTIDE SEQUENCE [LARGE SCALE GENOMIC DNA]</scope>
    <source>
        <strain evidence="1 2">Oil-RF-744-WCA-WT-10</strain>
    </source>
</reference>
<proteinExistence type="predicted"/>
<dbReference type="RefSeq" id="WP_154328041.1">
    <property type="nucleotide sequence ID" value="NZ_CP045696.1"/>
</dbReference>
<dbReference type="EMBL" id="VULT01000001">
    <property type="protein sequence ID" value="MSS16174.1"/>
    <property type="molecule type" value="Genomic_DNA"/>
</dbReference>
<sequence length="105" mass="12188">MMTKCVSVRLDSLVSISDKAYKAVDFAGNEAIIPKSQVLARDYEVVKSDAWWISAWIMQQKNLQWSSKKTAWFDEKGNMQRVVIRHYKPEKKSPVTNNIINQLKK</sequence>
<accession>A0A6L5XBR8</accession>
<protein>
    <submittedName>
        <fullName evidence="1">Uncharacterized protein</fullName>
    </submittedName>
</protein>
<evidence type="ECO:0000313" key="2">
    <source>
        <dbReference type="Proteomes" id="UP000483362"/>
    </source>
</evidence>
<comment type="caution">
    <text evidence="1">The sequence shown here is derived from an EMBL/GenBank/DDBJ whole genome shotgun (WGS) entry which is preliminary data.</text>
</comment>
<organism evidence="1 2">
    <name type="scientific">Sodaliphilus pleomorphus</name>
    <dbReference type="NCBI Taxonomy" id="2606626"/>
    <lineage>
        <taxon>Bacteria</taxon>
        <taxon>Pseudomonadati</taxon>
        <taxon>Bacteroidota</taxon>
        <taxon>Bacteroidia</taxon>
        <taxon>Bacteroidales</taxon>
        <taxon>Muribaculaceae</taxon>
        <taxon>Sodaliphilus</taxon>
    </lineage>
</organism>
<dbReference type="Proteomes" id="UP000483362">
    <property type="component" value="Unassembled WGS sequence"/>
</dbReference>
<evidence type="ECO:0000313" key="1">
    <source>
        <dbReference type="EMBL" id="MSS16174.1"/>
    </source>
</evidence>